<dbReference type="SUPFAM" id="SSF46689">
    <property type="entry name" value="Homeodomain-like"/>
    <property type="match status" value="1"/>
</dbReference>
<dbReference type="EMBL" id="BSNM01000027">
    <property type="protein sequence ID" value="GLQ33555.1"/>
    <property type="molecule type" value="Genomic_DNA"/>
</dbReference>
<dbReference type="InterPro" id="IPR020449">
    <property type="entry name" value="Tscrpt_reg_AraC-type_HTH"/>
</dbReference>
<gene>
    <name evidence="5" type="ORF">GCM10007876_40350</name>
</gene>
<name>A0AA37SCM0_9GAMM</name>
<dbReference type="GO" id="GO:0005829">
    <property type="term" value="C:cytosol"/>
    <property type="evidence" value="ECO:0007669"/>
    <property type="project" value="TreeGrafter"/>
</dbReference>
<dbReference type="PANTHER" id="PTHR47894:SF4">
    <property type="entry name" value="HTH-TYPE TRANSCRIPTIONAL REGULATOR GADX"/>
    <property type="match status" value="1"/>
</dbReference>
<dbReference type="GO" id="GO:0000976">
    <property type="term" value="F:transcription cis-regulatory region binding"/>
    <property type="evidence" value="ECO:0007669"/>
    <property type="project" value="TreeGrafter"/>
</dbReference>
<reference evidence="5" key="1">
    <citation type="journal article" date="2014" name="Int. J. Syst. Evol. Microbiol.">
        <title>Complete genome sequence of Corynebacterium casei LMG S-19264T (=DSM 44701T), isolated from a smear-ripened cheese.</title>
        <authorList>
            <consortium name="US DOE Joint Genome Institute (JGI-PGF)"/>
            <person name="Walter F."/>
            <person name="Albersmeier A."/>
            <person name="Kalinowski J."/>
            <person name="Ruckert C."/>
        </authorList>
    </citation>
    <scope>NUCLEOTIDE SEQUENCE</scope>
    <source>
        <strain evidence="5">NBRC 110071</strain>
    </source>
</reference>
<evidence type="ECO:0000259" key="4">
    <source>
        <dbReference type="PROSITE" id="PS01124"/>
    </source>
</evidence>
<evidence type="ECO:0000256" key="2">
    <source>
        <dbReference type="ARBA" id="ARBA00023125"/>
    </source>
</evidence>
<evidence type="ECO:0000313" key="6">
    <source>
        <dbReference type="Proteomes" id="UP001161389"/>
    </source>
</evidence>
<sequence>MQLAPLITQAQALIEQADPQFPVQIFHCREKQQLHRVHFFQPTLMLVLRGTKQISGPIATDCPQGNLLLVSSGFEFPFANLPDDFYMALVIPFVPEDFPHRTGNGNTDKIKICSAPASILTLIQQLMSLSGSGLPASVLASRRQEIAALLTHLELDDTLRCPATPTWRNRVVNLLQTDIAKEWKLDEVCNALATSESNLRRRLQQEDTGFREVLEDLRLTYGLGLIQTSPLPIGQVALECGYQSASRFSERFKKRFHTTPSELRQAL</sequence>
<dbReference type="RefSeq" id="WP_284384025.1">
    <property type="nucleotide sequence ID" value="NZ_BSNM01000027.1"/>
</dbReference>
<evidence type="ECO:0000313" key="5">
    <source>
        <dbReference type="EMBL" id="GLQ33555.1"/>
    </source>
</evidence>
<dbReference type="SMART" id="SM00342">
    <property type="entry name" value="HTH_ARAC"/>
    <property type="match status" value="1"/>
</dbReference>
<keyword evidence="6" id="KW-1185">Reference proteome</keyword>
<dbReference type="PROSITE" id="PS01124">
    <property type="entry name" value="HTH_ARAC_FAMILY_2"/>
    <property type="match status" value="1"/>
</dbReference>
<dbReference type="Pfam" id="PF12833">
    <property type="entry name" value="HTH_18"/>
    <property type="match status" value="1"/>
</dbReference>
<proteinExistence type="predicted"/>
<dbReference type="InterPro" id="IPR009057">
    <property type="entry name" value="Homeodomain-like_sf"/>
</dbReference>
<evidence type="ECO:0000256" key="1">
    <source>
        <dbReference type="ARBA" id="ARBA00023015"/>
    </source>
</evidence>
<evidence type="ECO:0000256" key="3">
    <source>
        <dbReference type="ARBA" id="ARBA00023163"/>
    </source>
</evidence>
<dbReference type="AlphaFoldDB" id="A0AA37SCM0"/>
<keyword evidence="2" id="KW-0238">DNA-binding</keyword>
<dbReference type="Proteomes" id="UP001161389">
    <property type="component" value="Unassembled WGS sequence"/>
</dbReference>
<dbReference type="PRINTS" id="PR00032">
    <property type="entry name" value="HTHARAC"/>
</dbReference>
<comment type="caution">
    <text evidence="5">The sequence shown here is derived from an EMBL/GenBank/DDBJ whole genome shotgun (WGS) entry which is preliminary data.</text>
</comment>
<keyword evidence="3" id="KW-0804">Transcription</keyword>
<feature type="domain" description="HTH araC/xylS-type" evidence="4">
    <location>
        <begin position="169"/>
        <end position="266"/>
    </location>
</feature>
<reference evidence="5" key="2">
    <citation type="submission" date="2023-01" db="EMBL/GenBank/DDBJ databases">
        <title>Draft genome sequence of Litoribrevibacter albus strain NBRC 110071.</title>
        <authorList>
            <person name="Sun Q."/>
            <person name="Mori K."/>
        </authorList>
    </citation>
    <scope>NUCLEOTIDE SEQUENCE</scope>
    <source>
        <strain evidence="5">NBRC 110071</strain>
    </source>
</reference>
<dbReference type="PANTHER" id="PTHR47894">
    <property type="entry name" value="HTH-TYPE TRANSCRIPTIONAL REGULATOR GADX"/>
    <property type="match status" value="1"/>
</dbReference>
<dbReference type="GO" id="GO:0003700">
    <property type="term" value="F:DNA-binding transcription factor activity"/>
    <property type="evidence" value="ECO:0007669"/>
    <property type="project" value="InterPro"/>
</dbReference>
<dbReference type="InterPro" id="IPR018060">
    <property type="entry name" value="HTH_AraC"/>
</dbReference>
<dbReference type="Gene3D" id="1.10.10.60">
    <property type="entry name" value="Homeodomain-like"/>
    <property type="match status" value="1"/>
</dbReference>
<keyword evidence="1" id="KW-0805">Transcription regulation</keyword>
<accession>A0AA37SCM0</accession>
<protein>
    <submittedName>
        <fullName evidence="5">AraC family transcriptional regulator</fullName>
    </submittedName>
</protein>
<organism evidence="5 6">
    <name type="scientific">Litoribrevibacter albus</name>
    <dbReference type="NCBI Taxonomy" id="1473156"/>
    <lineage>
        <taxon>Bacteria</taxon>
        <taxon>Pseudomonadati</taxon>
        <taxon>Pseudomonadota</taxon>
        <taxon>Gammaproteobacteria</taxon>
        <taxon>Oceanospirillales</taxon>
        <taxon>Oceanospirillaceae</taxon>
        <taxon>Litoribrevibacter</taxon>
    </lineage>
</organism>